<protein>
    <submittedName>
        <fullName evidence="2">Alpha/beta hydrolase</fullName>
    </submittedName>
</protein>
<evidence type="ECO:0000313" key="3">
    <source>
        <dbReference type="Proteomes" id="UP001620408"/>
    </source>
</evidence>
<dbReference type="InterPro" id="IPR029058">
    <property type="entry name" value="AB_hydrolase_fold"/>
</dbReference>
<dbReference type="InterPro" id="IPR050266">
    <property type="entry name" value="AB_hydrolase_sf"/>
</dbReference>
<dbReference type="SUPFAM" id="SSF53474">
    <property type="entry name" value="alpha/beta-Hydrolases"/>
    <property type="match status" value="1"/>
</dbReference>
<dbReference type="GO" id="GO:0016787">
    <property type="term" value="F:hydrolase activity"/>
    <property type="evidence" value="ECO:0007669"/>
    <property type="project" value="UniProtKB-KW"/>
</dbReference>
<dbReference type="PRINTS" id="PR00412">
    <property type="entry name" value="EPOXHYDRLASE"/>
</dbReference>
<dbReference type="PANTHER" id="PTHR43798:SF33">
    <property type="entry name" value="HYDROLASE, PUTATIVE (AFU_ORTHOLOGUE AFUA_2G14860)-RELATED"/>
    <property type="match status" value="1"/>
</dbReference>
<keyword evidence="2" id="KW-0378">Hydrolase</keyword>
<dbReference type="Gene3D" id="3.40.50.1820">
    <property type="entry name" value="alpha/beta hydrolase"/>
    <property type="match status" value="1"/>
</dbReference>
<feature type="domain" description="AB hydrolase-1" evidence="1">
    <location>
        <begin position="37"/>
        <end position="267"/>
    </location>
</feature>
<comment type="caution">
    <text evidence="2">The sequence shown here is derived from an EMBL/GenBank/DDBJ whole genome shotgun (WGS) entry which is preliminary data.</text>
</comment>
<proteinExistence type="predicted"/>
<keyword evidence="3" id="KW-1185">Reference proteome</keyword>
<gene>
    <name evidence="2" type="ORF">ISS97_20670</name>
</gene>
<dbReference type="EMBL" id="JADIKD010000012">
    <property type="protein sequence ID" value="MFK2919687.1"/>
    <property type="molecule type" value="Genomic_DNA"/>
</dbReference>
<organism evidence="2 3">
    <name type="scientific">Dyella koreensis</name>
    <dbReference type="NCBI Taxonomy" id="311235"/>
    <lineage>
        <taxon>Bacteria</taxon>
        <taxon>Pseudomonadati</taxon>
        <taxon>Pseudomonadota</taxon>
        <taxon>Gammaproteobacteria</taxon>
        <taxon>Lysobacterales</taxon>
        <taxon>Rhodanobacteraceae</taxon>
        <taxon>Dyella</taxon>
    </lineage>
</organism>
<sequence length="287" mass="31762">MSRTQTRRKELTVPHARWVEVDGAHLHAELAGQGEAITMLHGFLIDSGQWDVEFAAFADTHRVLRYDLRGFGRSSMPEAPFVHYEDLAAVLDAHGIERTALLGCSGGAAAALDFALAHPKRVSGLVLIGTGYWGRYPGSTPEARTFVDAFQRGNADAMLESSLYTFVDGPRRSPEQSAPGARERVRAMSAWNFNRNDGYWRHSQWQRDPQRSVLDHLAALRVPALIIVGEEDQPEYIELARELVNGMPHARLALIPDAGHHTNMEAPEIVMPLLRDFFDSLAGTSAA</sequence>
<dbReference type="PRINTS" id="PR00111">
    <property type="entry name" value="ABHYDROLASE"/>
</dbReference>
<evidence type="ECO:0000259" key="1">
    <source>
        <dbReference type="Pfam" id="PF00561"/>
    </source>
</evidence>
<dbReference type="PANTHER" id="PTHR43798">
    <property type="entry name" value="MONOACYLGLYCEROL LIPASE"/>
    <property type="match status" value="1"/>
</dbReference>
<accession>A0ABW8KCP8</accession>
<reference evidence="2 3" key="1">
    <citation type="submission" date="2020-10" db="EMBL/GenBank/DDBJ databases">
        <title>Phylogeny of dyella-like bacteria.</title>
        <authorList>
            <person name="Fu J."/>
        </authorList>
    </citation>
    <scope>NUCLEOTIDE SEQUENCE [LARGE SCALE GENOMIC DNA]</scope>
    <source>
        <strain evidence="2 3">BB4</strain>
    </source>
</reference>
<dbReference type="RefSeq" id="WP_379984281.1">
    <property type="nucleotide sequence ID" value="NZ_JADIKD010000012.1"/>
</dbReference>
<name>A0ABW8KCP8_9GAMM</name>
<dbReference type="InterPro" id="IPR000639">
    <property type="entry name" value="Epox_hydrolase-like"/>
</dbReference>
<dbReference type="InterPro" id="IPR000073">
    <property type="entry name" value="AB_hydrolase_1"/>
</dbReference>
<evidence type="ECO:0000313" key="2">
    <source>
        <dbReference type="EMBL" id="MFK2919687.1"/>
    </source>
</evidence>
<dbReference type="Pfam" id="PF00561">
    <property type="entry name" value="Abhydrolase_1"/>
    <property type="match status" value="1"/>
</dbReference>
<dbReference type="Proteomes" id="UP001620408">
    <property type="component" value="Unassembled WGS sequence"/>
</dbReference>